<evidence type="ECO:0000256" key="3">
    <source>
        <dbReference type="PIRSR" id="PIRSR600407-1"/>
    </source>
</evidence>
<accession>A0A1Q9C2J6</accession>
<protein>
    <submittedName>
        <fullName evidence="4">Guanosine-diphosphatase</fullName>
    </submittedName>
</protein>
<dbReference type="PANTHER" id="PTHR11782:SF83">
    <property type="entry name" value="GUANOSINE-DIPHOSPHATASE"/>
    <property type="match status" value="1"/>
</dbReference>
<dbReference type="Gene3D" id="3.30.420.40">
    <property type="match status" value="1"/>
</dbReference>
<dbReference type="GO" id="GO:0017110">
    <property type="term" value="F:nucleoside diphosphate phosphatase activity"/>
    <property type="evidence" value="ECO:0007669"/>
    <property type="project" value="TreeGrafter"/>
</dbReference>
<name>A0A1Q9C2J6_SYMMI</name>
<comment type="similarity">
    <text evidence="1">Belongs to the GDA1/CD39 NTPase family.</text>
</comment>
<dbReference type="GO" id="GO:0009134">
    <property type="term" value="P:nucleoside diphosphate catabolic process"/>
    <property type="evidence" value="ECO:0007669"/>
    <property type="project" value="TreeGrafter"/>
</dbReference>
<feature type="active site" description="Proton acceptor" evidence="3">
    <location>
        <position position="242"/>
    </location>
</feature>
<reference evidence="4 5" key="1">
    <citation type="submission" date="2016-02" db="EMBL/GenBank/DDBJ databases">
        <title>Genome analysis of coral dinoflagellate symbionts highlights evolutionary adaptations to a symbiotic lifestyle.</title>
        <authorList>
            <person name="Aranda M."/>
            <person name="Li Y."/>
            <person name="Liew Y.J."/>
            <person name="Baumgarten S."/>
            <person name="Simakov O."/>
            <person name="Wilson M."/>
            <person name="Piel J."/>
            <person name="Ashoor H."/>
            <person name="Bougouffa S."/>
            <person name="Bajic V.B."/>
            <person name="Ryu T."/>
            <person name="Ravasi T."/>
            <person name="Bayer T."/>
            <person name="Micklem G."/>
            <person name="Kim H."/>
            <person name="Bhak J."/>
            <person name="Lajeunesse T.C."/>
            <person name="Voolstra C.R."/>
        </authorList>
    </citation>
    <scope>NUCLEOTIDE SEQUENCE [LARGE SCALE GENOMIC DNA]</scope>
    <source>
        <strain evidence="4 5">CCMP2467</strain>
    </source>
</reference>
<evidence type="ECO:0000313" key="5">
    <source>
        <dbReference type="Proteomes" id="UP000186817"/>
    </source>
</evidence>
<comment type="caution">
    <text evidence="4">The sequence shown here is derived from an EMBL/GenBank/DDBJ whole genome shotgun (WGS) entry which is preliminary data.</text>
</comment>
<keyword evidence="5" id="KW-1185">Reference proteome</keyword>
<gene>
    <name evidence="4" type="primary">GDA1</name>
    <name evidence="4" type="ORF">AK812_SmicGene42826</name>
</gene>
<dbReference type="PANTHER" id="PTHR11782">
    <property type="entry name" value="ADENOSINE/GUANOSINE DIPHOSPHATASE"/>
    <property type="match status" value="1"/>
</dbReference>
<keyword evidence="2" id="KW-0378">Hydrolase</keyword>
<dbReference type="Pfam" id="PF01150">
    <property type="entry name" value="GDA1_CD39"/>
    <property type="match status" value="1"/>
</dbReference>
<dbReference type="AlphaFoldDB" id="A0A1Q9C2J6"/>
<dbReference type="Proteomes" id="UP000186817">
    <property type="component" value="Unassembled WGS sequence"/>
</dbReference>
<dbReference type="GO" id="GO:0016020">
    <property type="term" value="C:membrane"/>
    <property type="evidence" value="ECO:0007669"/>
    <property type="project" value="TreeGrafter"/>
</dbReference>
<dbReference type="InterPro" id="IPR000407">
    <property type="entry name" value="GDA1_CD39_NTPase"/>
</dbReference>
<dbReference type="OrthoDB" id="6372431at2759"/>
<evidence type="ECO:0000256" key="1">
    <source>
        <dbReference type="ARBA" id="ARBA00009283"/>
    </source>
</evidence>
<evidence type="ECO:0000256" key="2">
    <source>
        <dbReference type="ARBA" id="ARBA00022801"/>
    </source>
</evidence>
<proteinExistence type="inferred from homology"/>
<organism evidence="4 5">
    <name type="scientific">Symbiodinium microadriaticum</name>
    <name type="common">Dinoflagellate</name>
    <name type="synonym">Zooxanthella microadriatica</name>
    <dbReference type="NCBI Taxonomy" id="2951"/>
    <lineage>
        <taxon>Eukaryota</taxon>
        <taxon>Sar</taxon>
        <taxon>Alveolata</taxon>
        <taxon>Dinophyceae</taxon>
        <taxon>Suessiales</taxon>
        <taxon>Symbiodiniaceae</taxon>
        <taxon>Symbiodinium</taxon>
    </lineage>
</organism>
<evidence type="ECO:0000313" key="4">
    <source>
        <dbReference type="EMBL" id="OLP77144.1"/>
    </source>
</evidence>
<dbReference type="EMBL" id="LSRX01001835">
    <property type="protein sequence ID" value="OLP77144.1"/>
    <property type="molecule type" value="Genomic_DNA"/>
</dbReference>
<sequence length="259" mass="28778">MMRRTGVTMSLQLEEQKEENDHFDGDGCIPALTVFMSAIRSVDSPHHQRYGTPWFKASLHVSSDAMRAAWVTGWIPLLSLAAGSTEGPNCKKYPQLCADTSGYVVVLDAGSTGTRVHVFNYEYRRLEPRRFPLIVSPPLTLPSEIAVASRKPGLSSMVDDAAAITRQLSELTQFAADALTLHNPHIEVKQVPLYLGATAGLRELKNDQRDEVMKAAREYLRKQDMFAVTRDEQVRVLSGEEEGAFGWLALNQKQDAVCD</sequence>